<dbReference type="AlphaFoldDB" id="A0A1N7SSA6"/>
<dbReference type="EMBL" id="CYGY02000076">
    <property type="protein sequence ID" value="SIT50232.1"/>
    <property type="molecule type" value="Genomic_DNA"/>
</dbReference>
<evidence type="ECO:0000313" key="1">
    <source>
        <dbReference type="EMBL" id="SIT50232.1"/>
    </source>
</evidence>
<evidence type="ECO:0000313" key="2">
    <source>
        <dbReference type="Proteomes" id="UP000195569"/>
    </source>
</evidence>
<comment type="caution">
    <text evidence="1">The sequence shown here is derived from an EMBL/GenBank/DDBJ whole genome shotgun (WGS) entry which is preliminary data.</text>
</comment>
<keyword evidence="2" id="KW-1185">Reference proteome</keyword>
<protein>
    <submittedName>
        <fullName evidence="1">Uncharacterized protein</fullName>
    </submittedName>
</protein>
<accession>A0A1N7SSA6</accession>
<name>A0A1N7SSA6_9BURK</name>
<reference evidence="1" key="1">
    <citation type="submission" date="2016-12" db="EMBL/GenBank/DDBJ databases">
        <authorList>
            <person name="Moulin L."/>
        </authorList>
    </citation>
    <scope>NUCLEOTIDE SEQUENCE [LARGE SCALE GENOMIC DNA]</scope>
    <source>
        <strain evidence="1">STM 7183</strain>
    </source>
</reference>
<organism evidence="1 2">
    <name type="scientific">Paraburkholderia piptadeniae</name>
    <dbReference type="NCBI Taxonomy" id="1701573"/>
    <lineage>
        <taxon>Bacteria</taxon>
        <taxon>Pseudomonadati</taxon>
        <taxon>Pseudomonadota</taxon>
        <taxon>Betaproteobacteria</taxon>
        <taxon>Burkholderiales</taxon>
        <taxon>Burkholderiaceae</taxon>
        <taxon>Paraburkholderia</taxon>
    </lineage>
</organism>
<dbReference type="Proteomes" id="UP000195569">
    <property type="component" value="Unassembled WGS sequence"/>
</dbReference>
<gene>
    <name evidence="1" type="ORF">BN2476_760002</name>
</gene>
<sequence length="63" mass="6893">MVILSEGCQCRHAGVVWLPIGGDAPALFAHCKMQQAIPQTELSRVKFATKAGCYSTFHFLTPE</sequence>
<proteinExistence type="predicted"/>